<evidence type="ECO:0000259" key="11">
    <source>
        <dbReference type="SMART" id="SM00642"/>
    </source>
</evidence>
<dbReference type="NCBIfam" id="TIGR00217">
    <property type="entry name" value="malQ"/>
    <property type="match status" value="1"/>
</dbReference>
<proteinExistence type="inferred from homology"/>
<reference evidence="12 13" key="1">
    <citation type="submission" date="2015-05" db="EMBL/GenBank/DDBJ databases">
        <authorList>
            <person name="Tang B."/>
            <person name="Yu Y."/>
        </authorList>
    </citation>
    <scope>NUCLEOTIDE SEQUENCE [LARGE SCALE GENOMIC DNA]</scope>
    <source>
        <strain evidence="12 13">DSM 7029</strain>
    </source>
</reference>
<evidence type="ECO:0000313" key="12">
    <source>
        <dbReference type="EMBL" id="AKJ29523.1"/>
    </source>
</evidence>
<evidence type="ECO:0000256" key="10">
    <source>
        <dbReference type="RuleBase" id="RU361207"/>
    </source>
</evidence>
<dbReference type="Gene3D" id="3.30.1590.10">
    <property type="entry name" value="Maltooligosyl trehalose synthase, domain 2"/>
    <property type="match status" value="1"/>
</dbReference>
<dbReference type="CDD" id="cd11336">
    <property type="entry name" value="AmyAc_MTSase"/>
    <property type="match status" value="1"/>
</dbReference>
<dbReference type="Proteomes" id="UP000035352">
    <property type="component" value="Chromosome"/>
</dbReference>
<dbReference type="Pfam" id="PF21226">
    <property type="entry name" value="MalQ_N"/>
    <property type="match status" value="1"/>
</dbReference>
<evidence type="ECO:0000256" key="3">
    <source>
        <dbReference type="ARBA" id="ARBA00012560"/>
    </source>
</evidence>
<dbReference type="PANTHER" id="PTHR32438">
    <property type="entry name" value="4-ALPHA-GLUCANOTRANSFERASE DPE1, CHLOROPLASTIC/AMYLOPLASTIC"/>
    <property type="match status" value="1"/>
</dbReference>
<evidence type="ECO:0000256" key="1">
    <source>
        <dbReference type="ARBA" id="ARBA00000439"/>
    </source>
</evidence>
<accession>A0A0G3BNF4</accession>
<evidence type="ECO:0000256" key="6">
    <source>
        <dbReference type="ARBA" id="ARBA00022679"/>
    </source>
</evidence>
<dbReference type="KEGG" id="pbh:AAW51_2832"/>
<dbReference type="Gene3D" id="1.10.10.470">
    <property type="entry name" value="Maltooligosyl trehalose synthase, domain 4"/>
    <property type="match status" value="1"/>
</dbReference>
<protein>
    <recommendedName>
        <fullName evidence="4 10">4-alpha-glucanotransferase</fullName>
        <ecNumber evidence="3 10">2.4.1.25</ecNumber>
    </recommendedName>
    <alternativeName>
        <fullName evidence="8 10">Amylomaltase</fullName>
    </alternativeName>
    <alternativeName>
        <fullName evidence="9 10">Disproportionating enzyme</fullName>
    </alternativeName>
</protein>
<dbReference type="Pfam" id="PF00128">
    <property type="entry name" value="Alpha-amylase"/>
    <property type="match status" value="1"/>
</dbReference>
<dbReference type="NCBIfam" id="TIGR02401">
    <property type="entry name" value="trehalose_TreY"/>
    <property type="match status" value="1"/>
</dbReference>
<sequence>MCEQVGLAPHYLNVWGQEQQVPAETLRALLKAMGHEADDEPAARRCLAELRSQTSHEALPPVLVSEPSRLQPLDLKTGPDRPLAWELVCEDGQRHHGELPSGTRRLALPDGLPLGYHRLTLRDGGPQGEVIGTTTLILCPERCWQPAALEAGQRLWGVCVQLYALRSARNWGVGDFSDLRLLVETSAALGASFIGLNPLHALFPRAPQQASPYSPSSRCLLNLLYLDVEAVPELAGCSAARDRIATAPFQQRLQALREAELVDYVGVAALKFEVLELLYAHFRREHLQAESERGQAFRAFQSSQGAMLRRHALFDALQAHFHAQDTSVWGWPAWPEAYRDHESEAVRRFEAEQIEQVEYWEYLQWLADEQLQAASARAAELGMPLGLYRDLAVGSNEGGSDTWASPSFYALGVHVGAPPDDLNPNGQDWGMPPPRPEQLRASAYAPFVEMLRANMRGAGAVRLDHVMALRRLFWILPGRGASGGAYLHYRVDEMMAIVALESVRNQCLVIGEDLGTVPPEVQQAMQKRGVLSYCPLYFEHDEQGGFRSPEQWKPLSLAMAGTHDLATLRGFWRGEDIDLRRRLGLYPAADACRRHTVERGTDRTQLLLALEKQGLYPEGEAARPAPAELSAELITALHELLGRTASKLVGVQLEDVLQQLEQVNLPGTTEERWPNWRRKLSVGLEDLSHDKRVLDVCAALARARATAAAPAAVPRALPPLSSAAVPRATYRVQLHGGFTFKQATEVLDYLHALGISHLYSSPYLKARAGSTHGYDIVDHNALNPEIGSEAEFERMCATLQRHGMQQLLDIVPNHMGVLQADNAWWLDVLEHGPASEHAETFDIDWTPPAAEMAGQVLLPVLGKPYGEVLEAGELSLSFDADSGQFRVNYYDHRFPIDPRDYGSILRAVPAPLPQNDSQATALQAFESLIDAFDRLPARDDPEPGARAARQRDQALFKQRLAQRYRDDAWIASWVDACVKAVAGRAGDASSYDTLDGLIRRQAYRLAYWRVAGDEVNYRRFFDINTLAAVRMEREPVFEATHRTLLRWLADGKISGLRIDHPDGLADPPRYFERLQAYHAALQRNAGSPQPRALYLVIEKILAEHEHWPSSWQVHGDTGYRFANQVNGVFVDARHEAAMDRIYSDFIGETLDFDELLYAAKRSIIDTSLAADLQMLTLAAHRIAQSDRHARDYTRNALKAALTELAAAFPVYRTYISERGVDPIDREQLSWATAAAKRRCSEAAALVVDYLAELMQTVHADPDPERRELGLRFVTRFQQFTAPVMAKAMEDTAFYRYHRLISLNDVGGDPRDFGTSVPAFHVANQTRARFLPHTLLGGSTHDSKRSEDVRARLDVLSEVPGAWQEAVQRWQALARKQLPSLAGGEVPSPNDEYLLYQTLVGVWPLQPPDAQELGTLRERVQAYMLKAVREAKQHTSWVDPNAAYEAALARFIDALLGQLEPNPFLSDLNRFVQALAPFGCYNSLALATLKLTSPGVPDIYQGCESWNFSLVDPDNRRPVDFERLRQSLQAVQSLYRDGAPAGEALAPLRASLHDGRLKLLVTWRLLQLRAAEPELFERGAYWPLDVVGPASESCIAFARELRGRCVVVVVPRLMHQLCEGRPEALHQSDTWRDTELVLPPALSEQAQWLEWITARPLTAGTRRRRRLPLAELMRELPAAVLLPAPPDEAGDGAAP</sequence>
<dbReference type="PATRIC" id="fig|413882.6.peg.2954"/>
<dbReference type="NCBIfam" id="NF011077">
    <property type="entry name" value="PRK14507.1"/>
    <property type="match status" value="1"/>
</dbReference>
<evidence type="ECO:0000256" key="2">
    <source>
        <dbReference type="ARBA" id="ARBA00005684"/>
    </source>
</evidence>
<keyword evidence="7 10" id="KW-0119">Carbohydrate metabolism</keyword>
<dbReference type="InterPro" id="IPR012767">
    <property type="entry name" value="Trehalose_TreY"/>
</dbReference>
<dbReference type="PANTHER" id="PTHR32438:SF5">
    <property type="entry name" value="4-ALPHA-GLUCANOTRANSFERASE DPE1, CHLOROPLASTIC_AMYLOPLASTIC"/>
    <property type="match status" value="1"/>
</dbReference>
<dbReference type="SUPFAM" id="SSF51445">
    <property type="entry name" value="(Trans)glycosidases"/>
    <property type="match status" value="2"/>
</dbReference>
<dbReference type="Pfam" id="PF02446">
    <property type="entry name" value="Glyco_hydro_77"/>
    <property type="match status" value="1"/>
</dbReference>
<dbReference type="InterPro" id="IPR006047">
    <property type="entry name" value="GH13_cat_dom"/>
</dbReference>
<dbReference type="STRING" id="413882.AAW51_2832"/>
<keyword evidence="5 10" id="KW-0328">Glycosyltransferase</keyword>
<gene>
    <name evidence="12" type="primary">malQ</name>
    <name evidence="12" type="ORF">AAW51_2832</name>
</gene>
<dbReference type="InterPro" id="IPR003385">
    <property type="entry name" value="Glyco_hydro_77"/>
</dbReference>
<evidence type="ECO:0000256" key="7">
    <source>
        <dbReference type="ARBA" id="ARBA00023277"/>
    </source>
</evidence>
<evidence type="ECO:0000256" key="4">
    <source>
        <dbReference type="ARBA" id="ARBA00020295"/>
    </source>
</evidence>
<comment type="similarity">
    <text evidence="2 10">Belongs to the disproportionating enzyme family.</text>
</comment>
<dbReference type="Gene3D" id="3.20.20.80">
    <property type="entry name" value="Glycosidases"/>
    <property type="match status" value="3"/>
</dbReference>
<feature type="domain" description="Glycosyl hydrolase family 13 catalytic" evidence="11">
    <location>
        <begin position="723"/>
        <end position="1237"/>
    </location>
</feature>
<dbReference type="EMBL" id="CP011371">
    <property type="protein sequence ID" value="AKJ29523.1"/>
    <property type="molecule type" value="Genomic_DNA"/>
</dbReference>
<dbReference type="GO" id="GO:0004134">
    <property type="term" value="F:4-alpha-glucanotransferase activity"/>
    <property type="evidence" value="ECO:0007669"/>
    <property type="project" value="UniProtKB-EC"/>
</dbReference>
<dbReference type="GO" id="GO:0005975">
    <property type="term" value="P:carbohydrate metabolic process"/>
    <property type="evidence" value="ECO:0007669"/>
    <property type="project" value="InterPro"/>
</dbReference>
<evidence type="ECO:0000313" key="13">
    <source>
        <dbReference type="Proteomes" id="UP000035352"/>
    </source>
</evidence>
<dbReference type="EC" id="2.4.1.25" evidence="3 10"/>
<dbReference type="InterPro" id="IPR013797">
    <property type="entry name" value="Maltooligo_trehalose_synth_4"/>
</dbReference>
<organism evidence="12 13">
    <name type="scientific">Caldimonas brevitalea</name>
    <dbReference type="NCBI Taxonomy" id="413882"/>
    <lineage>
        <taxon>Bacteria</taxon>
        <taxon>Pseudomonadati</taxon>
        <taxon>Pseudomonadota</taxon>
        <taxon>Betaproteobacteria</taxon>
        <taxon>Burkholderiales</taxon>
        <taxon>Sphaerotilaceae</taxon>
        <taxon>Caldimonas</taxon>
    </lineage>
</organism>
<keyword evidence="13" id="KW-1185">Reference proteome</keyword>
<keyword evidence="6 10" id="KW-0808">Transferase</keyword>
<evidence type="ECO:0000256" key="8">
    <source>
        <dbReference type="ARBA" id="ARBA00031423"/>
    </source>
</evidence>
<dbReference type="InterPro" id="IPR017853">
    <property type="entry name" value="GH"/>
</dbReference>
<dbReference type="SMART" id="SM00642">
    <property type="entry name" value="Aamy"/>
    <property type="match status" value="1"/>
</dbReference>
<dbReference type="InterPro" id="IPR048458">
    <property type="entry name" value="MalQ_N"/>
</dbReference>
<comment type="catalytic activity">
    <reaction evidence="1 10">
        <text>Transfers a segment of a (1-&gt;4)-alpha-D-glucan to a new position in an acceptor, which may be glucose or a (1-&gt;4)-alpha-D-glucan.</text>
        <dbReference type="EC" id="2.4.1.25"/>
    </reaction>
</comment>
<evidence type="ECO:0000256" key="5">
    <source>
        <dbReference type="ARBA" id="ARBA00022676"/>
    </source>
</evidence>
<name>A0A0G3BNF4_9BURK</name>
<evidence type="ECO:0000256" key="9">
    <source>
        <dbReference type="ARBA" id="ARBA00031501"/>
    </source>
</evidence>